<accession>A0A1H3JJ45</accession>
<organism evidence="1 2">
    <name type="scientific">Citreimonas salinaria</name>
    <dbReference type="NCBI Taxonomy" id="321339"/>
    <lineage>
        <taxon>Bacteria</taxon>
        <taxon>Pseudomonadati</taxon>
        <taxon>Pseudomonadota</taxon>
        <taxon>Alphaproteobacteria</taxon>
        <taxon>Rhodobacterales</taxon>
        <taxon>Roseobacteraceae</taxon>
        <taxon>Citreimonas</taxon>
    </lineage>
</organism>
<proteinExistence type="predicted"/>
<name>A0A1H3JJ45_9RHOB</name>
<sequence>MSLQLLAHYRTFDQSEFDAHAESRGQAGLTLLQRWKAEDGSQWALFSVNDQAKAADWLDREGALDHGPSTHHFLRTV</sequence>
<protein>
    <submittedName>
        <fullName evidence="1">Uncharacterized protein</fullName>
    </submittedName>
</protein>
<keyword evidence="2" id="KW-1185">Reference proteome</keyword>
<reference evidence="1 2" key="1">
    <citation type="submission" date="2016-10" db="EMBL/GenBank/DDBJ databases">
        <authorList>
            <person name="de Groot N.N."/>
        </authorList>
    </citation>
    <scope>NUCLEOTIDE SEQUENCE [LARGE SCALE GENOMIC DNA]</scope>
    <source>
        <strain evidence="1 2">DSM 26880</strain>
    </source>
</reference>
<dbReference type="RefSeq" id="WP_089883024.1">
    <property type="nucleotide sequence ID" value="NZ_FNPF01000007.1"/>
</dbReference>
<dbReference type="EMBL" id="FNPF01000007">
    <property type="protein sequence ID" value="SDY39535.1"/>
    <property type="molecule type" value="Genomic_DNA"/>
</dbReference>
<dbReference type="Proteomes" id="UP000199286">
    <property type="component" value="Unassembled WGS sequence"/>
</dbReference>
<gene>
    <name evidence="1" type="ORF">SAMN05444340_10749</name>
</gene>
<dbReference type="STRING" id="321339.SAMN05444340_10749"/>
<evidence type="ECO:0000313" key="2">
    <source>
        <dbReference type="Proteomes" id="UP000199286"/>
    </source>
</evidence>
<evidence type="ECO:0000313" key="1">
    <source>
        <dbReference type="EMBL" id="SDY39535.1"/>
    </source>
</evidence>
<dbReference type="AlphaFoldDB" id="A0A1H3JJ45"/>
<dbReference type="OrthoDB" id="7726846at2"/>